<dbReference type="PROSITE" id="PS51409">
    <property type="entry name" value="ARGINASE_2"/>
    <property type="match status" value="1"/>
</dbReference>
<reference evidence="5" key="2">
    <citation type="submission" date="2020-09" db="EMBL/GenBank/DDBJ databases">
        <authorList>
            <person name="Sun Q."/>
            <person name="Ohkuma M."/>
        </authorList>
    </citation>
    <scope>NUCLEOTIDE SEQUENCE</scope>
    <source>
        <strain evidence="5">JCM 3313</strain>
    </source>
</reference>
<dbReference type="EMBL" id="BMRG01000004">
    <property type="protein sequence ID" value="GGP51946.1"/>
    <property type="molecule type" value="Genomic_DNA"/>
</dbReference>
<evidence type="ECO:0000256" key="1">
    <source>
        <dbReference type="ARBA" id="ARBA00022723"/>
    </source>
</evidence>
<keyword evidence="3" id="KW-0464">Manganese</keyword>
<dbReference type="AlphaFoldDB" id="A0A918EDY4"/>
<dbReference type="Pfam" id="PF00491">
    <property type="entry name" value="Arginase"/>
    <property type="match status" value="1"/>
</dbReference>
<organism evidence="5 6">
    <name type="scientific">Saccharothrix coeruleofusca</name>
    <dbReference type="NCBI Taxonomy" id="33919"/>
    <lineage>
        <taxon>Bacteria</taxon>
        <taxon>Bacillati</taxon>
        <taxon>Actinomycetota</taxon>
        <taxon>Actinomycetes</taxon>
        <taxon>Pseudonocardiales</taxon>
        <taxon>Pseudonocardiaceae</taxon>
        <taxon>Saccharothrix</taxon>
    </lineage>
</organism>
<name>A0A918EDY4_9PSEU</name>
<protein>
    <submittedName>
        <fullName evidence="5">Arginase</fullName>
    </submittedName>
</protein>
<proteinExistence type="inferred from homology"/>
<keyword evidence="6" id="KW-1185">Reference proteome</keyword>
<dbReference type="GO" id="GO:0005737">
    <property type="term" value="C:cytoplasm"/>
    <property type="evidence" value="ECO:0007669"/>
    <property type="project" value="TreeGrafter"/>
</dbReference>
<evidence type="ECO:0000313" key="6">
    <source>
        <dbReference type="Proteomes" id="UP000639606"/>
    </source>
</evidence>
<keyword evidence="2" id="KW-0378">Hydrolase</keyword>
<dbReference type="GO" id="GO:0004053">
    <property type="term" value="F:arginase activity"/>
    <property type="evidence" value="ECO:0007669"/>
    <property type="project" value="TreeGrafter"/>
</dbReference>
<dbReference type="Proteomes" id="UP000639606">
    <property type="component" value="Unassembled WGS sequence"/>
</dbReference>
<dbReference type="CDD" id="cd09999">
    <property type="entry name" value="Arginase-like_1"/>
    <property type="match status" value="1"/>
</dbReference>
<gene>
    <name evidence="5" type="primary">argI2</name>
    <name evidence="5" type="ORF">GCM10010185_25000</name>
</gene>
<dbReference type="SUPFAM" id="SSF52768">
    <property type="entry name" value="Arginase/deacetylase"/>
    <property type="match status" value="1"/>
</dbReference>
<evidence type="ECO:0000256" key="4">
    <source>
        <dbReference type="PROSITE-ProRule" id="PRU00742"/>
    </source>
</evidence>
<evidence type="ECO:0000256" key="2">
    <source>
        <dbReference type="ARBA" id="ARBA00022801"/>
    </source>
</evidence>
<dbReference type="RefSeq" id="WP_189223405.1">
    <property type="nucleotide sequence ID" value="NZ_BMRG01000004.1"/>
</dbReference>
<comment type="caution">
    <text evidence="5">The sequence shown here is derived from an EMBL/GenBank/DDBJ whole genome shotgun (WGS) entry which is preliminary data.</text>
</comment>
<evidence type="ECO:0000313" key="5">
    <source>
        <dbReference type="EMBL" id="GGP51946.1"/>
    </source>
</evidence>
<accession>A0A918EDY4</accession>
<evidence type="ECO:0000256" key="3">
    <source>
        <dbReference type="ARBA" id="ARBA00023211"/>
    </source>
</evidence>
<dbReference type="GO" id="GO:0030145">
    <property type="term" value="F:manganese ion binding"/>
    <property type="evidence" value="ECO:0007669"/>
    <property type="project" value="TreeGrafter"/>
</dbReference>
<comment type="similarity">
    <text evidence="4">Belongs to the arginase family.</text>
</comment>
<keyword evidence="1" id="KW-0479">Metal-binding</keyword>
<dbReference type="PANTHER" id="PTHR43782:SF3">
    <property type="entry name" value="ARGINASE"/>
    <property type="match status" value="1"/>
</dbReference>
<reference evidence="5" key="1">
    <citation type="journal article" date="2014" name="Int. J. Syst. Evol. Microbiol.">
        <title>Complete genome sequence of Corynebacterium casei LMG S-19264T (=DSM 44701T), isolated from a smear-ripened cheese.</title>
        <authorList>
            <consortium name="US DOE Joint Genome Institute (JGI-PGF)"/>
            <person name="Walter F."/>
            <person name="Albersmeier A."/>
            <person name="Kalinowski J."/>
            <person name="Ruckert C."/>
        </authorList>
    </citation>
    <scope>NUCLEOTIDE SEQUENCE</scope>
    <source>
        <strain evidence="5">JCM 3313</strain>
    </source>
</reference>
<sequence>MESAAHRRPALLDAPSNLGLRPPAPGLVPGCYKAPGVYRDHGLLTRLGAVDAGVVTPPRYRPDWTPGSVRNEEAIARYSRLLADRVAALLDREHFPVVLGGDCSIVLGTSLALHRRGRFGLAYLDGLDYRHDTEDVGAAAGECLAMVTGLGGPLAELGGTRPCVRPGDTAVLGLRPGDEYAAEAAAHGLRLVDAPTVRADPAAAADRALEVLERADLDGFWVHVDADVVDGALLPAVDSPEPDGLTFDDLAAVLGRLLASPGAVGLDVAIYDPDLDPGLRGGRLLTEALVAAFAERDGHLVRA</sequence>
<dbReference type="Gene3D" id="3.40.800.10">
    <property type="entry name" value="Ureohydrolase domain"/>
    <property type="match status" value="1"/>
</dbReference>
<dbReference type="PANTHER" id="PTHR43782">
    <property type="entry name" value="ARGINASE"/>
    <property type="match status" value="1"/>
</dbReference>
<dbReference type="InterPro" id="IPR006035">
    <property type="entry name" value="Ureohydrolase"/>
</dbReference>
<dbReference type="InterPro" id="IPR023696">
    <property type="entry name" value="Ureohydrolase_dom_sf"/>
</dbReference>